<dbReference type="PANTHER" id="PTHR46373:SF5">
    <property type="entry name" value="RWP-RK DOMAIN PROTEIN"/>
    <property type="match status" value="1"/>
</dbReference>
<keyword evidence="6" id="KW-0539">Nucleus</keyword>
<keyword evidence="10" id="KW-1185">Reference proteome</keyword>
<keyword evidence="5" id="KW-0804">Transcription</keyword>
<feature type="compositionally biased region" description="Basic and acidic residues" evidence="7">
    <location>
        <begin position="212"/>
        <end position="221"/>
    </location>
</feature>
<proteinExistence type="predicted"/>
<reference evidence="9 10" key="1">
    <citation type="submission" date="2020-06" db="EMBL/GenBank/DDBJ databases">
        <title>Transcriptomic and genomic resources for Thalictrum thalictroides and T. hernandezii: Facilitating candidate gene discovery in an emerging model plant lineage.</title>
        <authorList>
            <person name="Arias T."/>
            <person name="Riano-Pachon D.M."/>
            <person name="Di Stilio V.S."/>
        </authorList>
    </citation>
    <scope>NUCLEOTIDE SEQUENCE [LARGE SCALE GENOMIC DNA]</scope>
    <source>
        <strain evidence="10">cv. WT478/WT964</strain>
        <tissue evidence="9">Leaves</tissue>
    </source>
</reference>
<protein>
    <submittedName>
        <fullName evidence="9">Rwp-rk domain protein</fullName>
    </submittedName>
</protein>
<dbReference type="AlphaFoldDB" id="A0A7J6UTD9"/>
<feature type="region of interest" description="Disordered" evidence="7">
    <location>
        <begin position="207"/>
        <end position="235"/>
    </location>
</feature>
<comment type="caution">
    <text evidence="9">The sequence shown here is derived from an EMBL/GenBank/DDBJ whole genome shotgun (WGS) entry which is preliminary data.</text>
</comment>
<gene>
    <name evidence="9" type="ORF">FRX31_034894</name>
</gene>
<dbReference type="Proteomes" id="UP000554482">
    <property type="component" value="Unassembled WGS sequence"/>
</dbReference>
<keyword evidence="4" id="KW-0238">DNA-binding</keyword>
<dbReference type="InterPro" id="IPR044607">
    <property type="entry name" value="RKD-like"/>
</dbReference>
<dbReference type="InterPro" id="IPR003035">
    <property type="entry name" value="RWP-RK_dom"/>
</dbReference>
<evidence type="ECO:0000256" key="1">
    <source>
        <dbReference type="ARBA" id="ARBA00004049"/>
    </source>
</evidence>
<dbReference type="PROSITE" id="PS51519">
    <property type="entry name" value="RWP_RK"/>
    <property type="match status" value="1"/>
</dbReference>
<evidence type="ECO:0000256" key="4">
    <source>
        <dbReference type="ARBA" id="ARBA00023125"/>
    </source>
</evidence>
<organism evidence="9 10">
    <name type="scientific">Thalictrum thalictroides</name>
    <name type="common">Rue-anemone</name>
    <name type="synonym">Anemone thalictroides</name>
    <dbReference type="NCBI Taxonomy" id="46969"/>
    <lineage>
        <taxon>Eukaryota</taxon>
        <taxon>Viridiplantae</taxon>
        <taxon>Streptophyta</taxon>
        <taxon>Embryophyta</taxon>
        <taxon>Tracheophyta</taxon>
        <taxon>Spermatophyta</taxon>
        <taxon>Magnoliopsida</taxon>
        <taxon>Ranunculales</taxon>
        <taxon>Ranunculaceae</taxon>
        <taxon>Thalictroideae</taxon>
        <taxon>Thalictrum</taxon>
    </lineage>
</organism>
<evidence type="ECO:0000313" key="10">
    <source>
        <dbReference type="Proteomes" id="UP000554482"/>
    </source>
</evidence>
<dbReference type="GO" id="GO:0003700">
    <property type="term" value="F:DNA-binding transcription factor activity"/>
    <property type="evidence" value="ECO:0007669"/>
    <property type="project" value="InterPro"/>
</dbReference>
<evidence type="ECO:0000256" key="2">
    <source>
        <dbReference type="ARBA" id="ARBA00023015"/>
    </source>
</evidence>
<accession>A0A7J6UTD9</accession>
<dbReference type="OrthoDB" id="6270329at2759"/>
<feature type="compositionally biased region" description="Acidic residues" evidence="7">
    <location>
        <begin position="222"/>
        <end position="233"/>
    </location>
</feature>
<dbReference type="Pfam" id="PF02042">
    <property type="entry name" value="RWP-RK"/>
    <property type="match status" value="1"/>
</dbReference>
<evidence type="ECO:0000313" key="9">
    <source>
        <dbReference type="EMBL" id="KAF5175520.1"/>
    </source>
</evidence>
<keyword evidence="2" id="KW-0805">Transcription regulation</keyword>
<evidence type="ECO:0000256" key="3">
    <source>
        <dbReference type="ARBA" id="ARBA00023054"/>
    </source>
</evidence>
<name>A0A7J6UTD9_THATH</name>
<evidence type="ECO:0000256" key="6">
    <source>
        <dbReference type="ARBA" id="ARBA00023242"/>
    </source>
</evidence>
<evidence type="ECO:0000259" key="8">
    <source>
        <dbReference type="PROSITE" id="PS51519"/>
    </source>
</evidence>
<dbReference type="GO" id="GO:0003677">
    <property type="term" value="F:DNA binding"/>
    <property type="evidence" value="ECO:0007669"/>
    <property type="project" value="UniProtKB-KW"/>
</dbReference>
<evidence type="ECO:0000256" key="5">
    <source>
        <dbReference type="ARBA" id="ARBA00023163"/>
    </source>
</evidence>
<dbReference type="PANTHER" id="PTHR46373">
    <property type="entry name" value="PROTEIN RKD4"/>
    <property type="match status" value="1"/>
</dbReference>
<feature type="domain" description="RWP-RK" evidence="8">
    <location>
        <begin position="392"/>
        <end position="472"/>
    </location>
</feature>
<evidence type="ECO:0000256" key="7">
    <source>
        <dbReference type="SAM" id="MobiDB-lite"/>
    </source>
</evidence>
<keyword evidence="3" id="KW-0175">Coiled coil</keyword>
<comment type="function">
    <text evidence="1">Putative transcription factor.</text>
</comment>
<sequence>MEDFTSFHHYGDPPNSPLAEDLSLFFDSDNQNQSLDEIVGPSIPIDDHHGFAHDFDTFTMEEFEHDENNNAGHSDPIDDHVFVNNFDGCTIEELEHSGENNNADHSNLIDDAEFENILGSFSIQGVDECCDGIFGTSNPLDDPICTNNFETPLIQGENETGGEIVGLSDDNNLLERGFTIEEEHQPCNEIVAHSVPVNVPVICGTSNTSQEKNCERSRDSVDSFDDPIDDQDEQEARAEHVNSENTNAMPLAVWPPRAVPYNCSCCQVLRDIVHSNGTFTTKLEIHGRVGIICHAILEVRYDASVQHQMIDFCMRSMEAVKQYLMSYCQDRKEAGFVMLQDPLATFYGALCVGLNWDDNVNTFELIQPFQTETGFDQKGHPVAESSSIRLPQSSLAAQRVRTGKLKISDLVHYFHLPIDVAAKRLAICPTAIKKICRKYGLKRWPHRKLKSIERKISELESNSTNKNGHESRRARAKIERLKNDRDKILSGRVCEIS</sequence>
<dbReference type="EMBL" id="JABWDY010043943">
    <property type="protein sequence ID" value="KAF5175520.1"/>
    <property type="molecule type" value="Genomic_DNA"/>
</dbReference>